<organism evidence="2 3">
    <name type="scientific">Planococcus lenghuensis</name>
    <dbReference type="NCBI Taxonomy" id="2213202"/>
    <lineage>
        <taxon>Bacteria</taxon>
        <taxon>Bacillati</taxon>
        <taxon>Bacillota</taxon>
        <taxon>Bacilli</taxon>
        <taxon>Bacillales</taxon>
        <taxon>Caryophanaceae</taxon>
        <taxon>Planococcus</taxon>
    </lineage>
</organism>
<accession>A0A1Q2KZD7</accession>
<evidence type="ECO:0000313" key="2">
    <source>
        <dbReference type="EMBL" id="AQQ53565.1"/>
    </source>
</evidence>
<sequence length="406" mass="46072">MRKYWKSIAIAASIVLSIGTFYATSAKSAEHYPEFVIQPLSGDIQEVKHLVLEGMYINPSSMNYINSNLKITVQGSSYNSRSILDQLIGNYPTVIKKFQEDYHTFMRGKDPVVSLYFEDSEFLAYANADYTIDTMGPEDFEFEIAVLNKDDGTVNSFAVEVPDGGGLDHIFVEDVQLVENKLYLITQNMVRKNDSFNEEKHIYEIDLDTQNLISHETLAESAQSKENIHTYTRLVENSPTAANEQIILLKTEETVTEEIESIRMTDFKQEIVFYDLATKETETVNVPGLSLEENQLSLVEGSTLYFTRVEEQELIVTPYRLGENQVDRELRIQLQSAMEKGLVPFLSVKEGKLYVVSPQINSKSNGDITVVDMQTGETLFKGQIALKTPSEEKGDFELHLHEIHVK</sequence>
<gene>
    <name evidence="2" type="ORF">B0X71_11100</name>
</gene>
<evidence type="ECO:0000313" key="3">
    <source>
        <dbReference type="Proteomes" id="UP000188184"/>
    </source>
</evidence>
<keyword evidence="3" id="KW-1185">Reference proteome</keyword>
<protein>
    <submittedName>
        <fullName evidence="2">Uncharacterized protein</fullName>
    </submittedName>
</protein>
<dbReference type="Proteomes" id="UP000188184">
    <property type="component" value="Chromosome"/>
</dbReference>
<keyword evidence="1" id="KW-0732">Signal</keyword>
<dbReference type="EMBL" id="CP019640">
    <property type="protein sequence ID" value="AQQ53565.1"/>
    <property type="molecule type" value="Genomic_DNA"/>
</dbReference>
<dbReference type="RefSeq" id="WP_077589460.1">
    <property type="nucleotide sequence ID" value="NZ_CP019640.1"/>
</dbReference>
<dbReference type="KEGG" id="pmar:B0X71_11100"/>
<feature type="chain" id="PRO_5039075650" evidence="1">
    <location>
        <begin position="23"/>
        <end position="406"/>
    </location>
</feature>
<proteinExistence type="predicted"/>
<name>A0A1Q2KZD7_9BACL</name>
<evidence type="ECO:0000256" key="1">
    <source>
        <dbReference type="SAM" id="SignalP"/>
    </source>
</evidence>
<dbReference type="OrthoDB" id="2433869at2"/>
<dbReference type="AlphaFoldDB" id="A0A1Q2KZD7"/>
<feature type="signal peptide" evidence="1">
    <location>
        <begin position="1"/>
        <end position="22"/>
    </location>
</feature>
<reference evidence="2 3" key="1">
    <citation type="submission" date="2017-02" db="EMBL/GenBank/DDBJ databases">
        <title>The complete genomic sequence of a novel cold adapted crude oil-degrading bacterium Planococcus qaidamina Y42.</title>
        <authorList>
            <person name="Yang R."/>
        </authorList>
    </citation>
    <scope>NUCLEOTIDE SEQUENCE [LARGE SCALE GENOMIC DNA]</scope>
    <source>
        <strain evidence="2 3">Y42</strain>
    </source>
</reference>